<protein>
    <recommendedName>
        <fullName evidence="3">MmcB family DNA repair protein</fullName>
    </recommendedName>
</protein>
<name>A0A845GIA4_9BURK</name>
<comment type="caution">
    <text evidence="1">The sequence shown here is derived from an EMBL/GenBank/DDBJ whole genome shotgun (WGS) entry which is preliminary data.</text>
</comment>
<evidence type="ECO:0000313" key="2">
    <source>
        <dbReference type="Proteomes" id="UP000447355"/>
    </source>
</evidence>
<accession>A0A845GIA4</accession>
<dbReference type="RefSeq" id="WP_161081671.1">
    <property type="nucleotide sequence ID" value="NZ_WWCX01000001.1"/>
</dbReference>
<gene>
    <name evidence="1" type="ORF">GTP90_00830</name>
</gene>
<dbReference type="Proteomes" id="UP000447355">
    <property type="component" value="Unassembled WGS sequence"/>
</dbReference>
<evidence type="ECO:0000313" key="1">
    <source>
        <dbReference type="EMBL" id="MYM92399.1"/>
    </source>
</evidence>
<dbReference type="EMBL" id="WWCX01000001">
    <property type="protein sequence ID" value="MYM92399.1"/>
    <property type="molecule type" value="Genomic_DNA"/>
</dbReference>
<dbReference type="AlphaFoldDB" id="A0A845GIA4"/>
<organism evidence="1 2">
    <name type="scientific">Duganella vulcania</name>
    <dbReference type="NCBI Taxonomy" id="2692166"/>
    <lineage>
        <taxon>Bacteria</taxon>
        <taxon>Pseudomonadati</taxon>
        <taxon>Pseudomonadota</taxon>
        <taxon>Betaproteobacteria</taxon>
        <taxon>Burkholderiales</taxon>
        <taxon>Oxalobacteraceae</taxon>
        <taxon>Telluria group</taxon>
        <taxon>Duganella</taxon>
    </lineage>
</organism>
<proteinExistence type="predicted"/>
<reference evidence="1" key="1">
    <citation type="submission" date="2019-12" db="EMBL/GenBank/DDBJ databases">
        <title>Novel species isolated from a subtropical stream in China.</title>
        <authorList>
            <person name="Lu H."/>
        </authorList>
    </citation>
    <scope>NUCLEOTIDE SEQUENCE [LARGE SCALE GENOMIC DNA]</scope>
    <source>
        <strain evidence="1">FT81W</strain>
    </source>
</reference>
<sequence length="158" mass="17405">MPSELHDELSTLGAAWLKRNGFTVVATDLTALGCRERADVIGFRSQCSAAIESKVSRADFLADRKKPHRAVGGIGLYRFYICPAGLIGADELPARWGLLYVDGKRVTEVARPRGNTWPGPKGNVAGWAEWQHETDQDAERNVLFSISRRLSLGQPITK</sequence>
<evidence type="ECO:0008006" key="3">
    <source>
        <dbReference type="Google" id="ProtNLM"/>
    </source>
</evidence>